<reference evidence="2 3" key="1">
    <citation type="submission" date="2017-11" db="EMBL/GenBank/DDBJ databases">
        <title>Infants hospitalized years apart are colonized by the same room-sourced microbial strains.</title>
        <authorList>
            <person name="Brooks B."/>
            <person name="Olm M.R."/>
            <person name="Firek B.A."/>
            <person name="Baker R."/>
            <person name="Thomas B.C."/>
            <person name="Morowitz M.J."/>
            <person name="Banfield J.F."/>
        </authorList>
    </citation>
    <scope>NUCLEOTIDE SEQUENCE [LARGE SCALE GENOMIC DNA]</scope>
    <source>
        <strain evidence="2">S2_009_000_R2_76</strain>
    </source>
</reference>
<dbReference type="SUPFAM" id="SSF50370">
    <property type="entry name" value="Ricin B-like lectins"/>
    <property type="match status" value="1"/>
</dbReference>
<dbReference type="InterPro" id="IPR021862">
    <property type="entry name" value="DUF3472"/>
</dbReference>
<dbReference type="InterPro" id="IPR035992">
    <property type="entry name" value="Ricin_B-like_lectins"/>
</dbReference>
<evidence type="ECO:0000313" key="2">
    <source>
        <dbReference type="EMBL" id="PZP51028.1"/>
    </source>
</evidence>
<protein>
    <recommendedName>
        <fullName evidence="1">Ricin B lectin domain-containing protein</fullName>
    </recommendedName>
</protein>
<dbReference type="Proteomes" id="UP000249645">
    <property type="component" value="Unassembled WGS sequence"/>
</dbReference>
<feature type="non-terminal residue" evidence="2">
    <location>
        <position position="1"/>
    </location>
</feature>
<evidence type="ECO:0000313" key="3">
    <source>
        <dbReference type="Proteomes" id="UP000249645"/>
    </source>
</evidence>
<accession>A0A2W5F6I6</accession>
<comment type="caution">
    <text evidence="2">The sequence shown here is derived from an EMBL/GenBank/DDBJ whole genome shotgun (WGS) entry which is preliminary data.</text>
</comment>
<dbReference type="Pfam" id="PF14200">
    <property type="entry name" value="RicinB_lectin_2"/>
    <property type="match status" value="1"/>
</dbReference>
<gene>
    <name evidence="2" type="ORF">DI598_04280</name>
</gene>
<proteinExistence type="predicted"/>
<evidence type="ECO:0000259" key="1">
    <source>
        <dbReference type="SMART" id="SM00458"/>
    </source>
</evidence>
<name>A0A2W5F6I6_9SPHI</name>
<organism evidence="2 3">
    <name type="scientific">Pseudopedobacter saltans</name>
    <dbReference type="NCBI Taxonomy" id="151895"/>
    <lineage>
        <taxon>Bacteria</taxon>
        <taxon>Pseudomonadati</taxon>
        <taxon>Bacteroidota</taxon>
        <taxon>Sphingobacteriia</taxon>
        <taxon>Sphingobacteriales</taxon>
        <taxon>Sphingobacteriaceae</taxon>
        <taxon>Pseudopedobacter</taxon>
    </lineage>
</organism>
<feature type="domain" description="Ricin B lectin" evidence="1">
    <location>
        <begin position="409"/>
        <end position="548"/>
    </location>
</feature>
<dbReference type="Gene3D" id="2.80.10.50">
    <property type="match status" value="3"/>
</dbReference>
<dbReference type="AlphaFoldDB" id="A0A2W5F6I6"/>
<dbReference type="SMART" id="SM00458">
    <property type="entry name" value="RICIN"/>
    <property type="match status" value="1"/>
</dbReference>
<dbReference type="EMBL" id="QFOI01000045">
    <property type="protein sequence ID" value="PZP51028.1"/>
    <property type="molecule type" value="Genomic_DNA"/>
</dbReference>
<dbReference type="InterPro" id="IPR000772">
    <property type="entry name" value="Ricin_B_lectin"/>
</dbReference>
<sequence>KKIFFFFFSKLVGLTYSCSKTQQEISAYKGGLSATATTTTSGGAAPSMHLNQYYSAQSVLKMQKIKVVQTGYTEYFEVNNFTGGYSGLQHTPDSASSGGTTSKTLIASLWDPNTDGGIHAMASYIGQGTIYSRFGGEGDGAKTINPYGWKVGSWYNVAHRGWKSGDSAFVANYIQDVASGAWFLTSVLSMPSSSALLSNYDDSFLENWNGSSPSNDGSTPRKALFKDCWALNVSGDWMKPNSRYVSINTSAADSARNGIYNNNFDAGYNSAEDAFYMAHGAGVVPSAIFNGTRSATLPNQTNQGSVPSLGTVSISSVSASNTNGVTTINWTVPTTSAPQFSTNIEIVNSSNTVVASYVDTVPQRRSANLTTLLAPGSYSARVTVRDIFNRQSTSVTNTFFVASSGIISNAIYTLQPACALGRSLDVDYSGISDGSNVSIYSTTENPNQKWKIVDIGGGYYKLLSVNILSKALDVSNGGTTSGTNVQIYSDNGSNAQKWKITNLGNGYFKLQPANAPTLCLDAYSGTDANENVQIYTDHGGNSQRWKLTFVSN</sequence>
<dbReference type="PROSITE" id="PS50231">
    <property type="entry name" value="RICIN_B_LECTIN"/>
    <property type="match status" value="1"/>
</dbReference>
<dbReference type="Pfam" id="PF11958">
    <property type="entry name" value="DUF3472"/>
    <property type="match status" value="1"/>
</dbReference>
<dbReference type="CDD" id="cd00161">
    <property type="entry name" value="beta-trefoil_Ricin-like"/>
    <property type="match status" value="1"/>
</dbReference>